<evidence type="ECO:0000313" key="2">
    <source>
        <dbReference type="EMBL" id="KAF3005783.1"/>
    </source>
</evidence>
<sequence>MSLPPAQSNPNPQPDVSDKSSPQIVTPILRTAPRLLIPSITSSATEPICSPGSPRTIRFPYSPISPGSPINPFLIPPQPRLITTALFRHASPLLPASPLSIFDRAISPTSLGSPDRHCRFQYTAASNRVENDTHGILTPTFLQPRTPPEVPQRTRPILSLARPDLKGETSSKDYSTGTNSSLDPSATRKVDSVFSISTKTRRLRLKVEIYYLLAARRAAAKDQVSSSPSTQSSNNRSVMKSLKKLVSKNEVERRKIVSGRCSRLGLWGGGSG</sequence>
<proteinExistence type="predicted"/>
<feature type="compositionally biased region" description="Polar residues" evidence="1">
    <location>
        <begin position="1"/>
        <end position="10"/>
    </location>
</feature>
<feature type="region of interest" description="Disordered" evidence="1">
    <location>
        <begin position="138"/>
        <end position="190"/>
    </location>
</feature>
<dbReference type="AlphaFoldDB" id="A0A9P4WDH3"/>
<comment type="caution">
    <text evidence="2">The sequence shown here is derived from an EMBL/GenBank/DDBJ whole genome shotgun (WGS) entry which is preliminary data.</text>
</comment>
<dbReference type="EMBL" id="SWKU01000006">
    <property type="protein sequence ID" value="KAF3005783.1"/>
    <property type="molecule type" value="Genomic_DNA"/>
</dbReference>
<organism evidence="2 3">
    <name type="scientific">Curvularia kusanoi</name>
    <name type="common">Cochliobolus kusanoi</name>
    <dbReference type="NCBI Taxonomy" id="90978"/>
    <lineage>
        <taxon>Eukaryota</taxon>
        <taxon>Fungi</taxon>
        <taxon>Dikarya</taxon>
        <taxon>Ascomycota</taxon>
        <taxon>Pezizomycotina</taxon>
        <taxon>Dothideomycetes</taxon>
        <taxon>Pleosporomycetidae</taxon>
        <taxon>Pleosporales</taxon>
        <taxon>Pleosporineae</taxon>
        <taxon>Pleosporaceae</taxon>
        <taxon>Curvularia</taxon>
    </lineage>
</organism>
<feature type="compositionally biased region" description="Polar residues" evidence="1">
    <location>
        <begin position="172"/>
        <end position="184"/>
    </location>
</feature>
<keyword evidence="3" id="KW-1185">Reference proteome</keyword>
<evidence type="ECO:0000313" key="3">
    <source>
        <dbReference type="Proteomes" id="UP000801428"/>
    </source>
</evidence>
<gene>
    <name evidence="2" type="ORF">E8E13_007425</name>
</gene>
<feature type="region of interest" description="Disordered" evidence="1">
    <location>
        <begin position="1"/>
        <end position="24"/>
    </location>
</feature>
<dbReference type="Proteomes" id="UP000801428">
    <property type="component" value="Unassembled WGS sequence"/>
</dbReference>
<dbReference type="OrthoDB" id="3685754at2759"/>
<name>A0A9P4WDH3_CURKU</name>
<reference evidence="2" key="1">
    <citation type="submission" date="2019-04" db="EMBL/GenBank/DDBJ databases">
        <title>Sequencing of skin fungus with MAO and IRED activity.</title>
        <authorList>
            <person name="Marsaioli A.J."/>
            <person name="Bonatto J.M.C."/>
            <person name="Reis Junior O."/>
        </authorList>
    </citation>
    <scope>NUCLEOTIDE SEQUENCE</scope>
    <source>
        <strain evidence="2">30M1</strain>
    </source>
</reference>
<protein>
    <submittedName>
        <fullName evidence="2">Uncharacterized protein</fullName>
    </submittedName>
</protein>
<accession>A0A9P4WDH3</accession>
<evidence type="ECO:0000256" key="1">
    <source>
        <dbReference type="SAM" id="MobiDB-lite"/>
    </source>
</evidence>
<feature type="region of interest" description="Disordered" evidence="1">
    <location>
        <begin position="221"/>
        <end position="240"/>
    </location>
</feature>